<dbReference type="Proteomes" id="UP000192042">
    <property type="component" value="Chromosome I"/>
</dbReference>
<proteinExistence type="predicted"/>
<sequence length="115" mass="12784">MAARALVSGLVTPWELLSIHRGNRVSLEAMTPELLDLNLERAVPSVGVPVFFFLGRYDRHVDSASAARYFEVLRAPKHLIWFEDSAHNIPFEEADAFNEAVVEALQSLGIAPQNP</sequence>
<dbReference type="EC" id="3.4.11.5" evidence="1"/>
<gene>
    <name evidence="1" type="ORF">NSJP_0684</name>
</gene>
<dbReference type="GO" id="GO:0004177">
    <property type="term" value="F:aminopeptidase activity"/>
    <property type="evidence" value="ECO:0007669"/>
    <property type="project" value="UniProtKB-KW"/>
</dbReference>
<evidence type="ECO:0000313" key="2">
    <source>
        <dbReference type="Proteomes" id="UP000192042"/>
    </source>
</evidence>
<keyword evidence="2" id="KW-1185">Reference proteome</keyword>
<dbReference type="KEGG" id="nja:NSJP_0684"/>
<dbReference type="EMBL" id="LT828648">
    <property type="protein sequence ID" value="SLM46856.1"/>
    <property type="molecule type" value="Genomic_DNA"/>
</dbReference>
<keyword evidence="1" id="KW-0031">Aminopeptidase</keyword>
<dbReference type="RefSeq" id="WP_080885476.1">
    <property type="nucleotide sequence ID" value="NZ_LT828648.1"/>
</dbReference>
<dbReference type="Gene3D" id="3.40.50.1820">
    <property type="entry name" value="alpha/beta hydrolase"/>
    <property type="match status" value="1"/>
</dbReference>
<dbReference type="OrthoDB" id="9796770at2"/>
<dbReference type="AlphaFoldDB" id="A0A1W1I1G5"/>
<name>A0A1W1I1G5_9BACT</name>
<dbReference type="SUPFAM" id="SSF53474">
    <property type="entry name" value="alpha/beta-Hydrolases"/>
    <property type="match status" value="1"/>
</dbReference>
<organism evidence="1 2">
    <name type="scientific">Nitrospira japonica</name>
    <dbReference type="NCBI Taxonomy" id="1325564"/>
    <lineage>
        <taxon>Bacteria</taxon>
        <taxon>Pseudomonadati</taxon>
        <taxon>Nitrospirota</taxon>
        <taxon>Nitrospiria</taxon>
        <taxon>Nitrospirales</taxon>
        <taxon>Nitrospiraceae</taxon>
        <taxon>Nitrospira</taxon>
    </lineage>
</organism>
<dbReference type="InterPro" id="IPR029058">
    <property type="entry name" value="AB_hydrolase_fold"/>
</dbReference>
<accession>A0A1W1I1G5</accession>
<keyword evidence="1" id="KW-0645">Protease</keyword>
<dbReference type="STRING" id="1325564.NSJP_0684"/>
<evidence type="ECO:0000313" key="1">
    <source>
        <dbReference type="EMBL" id="SLM46856.1"/>
    </source>
</evidence>
<keyword evidence="1" id="KW-0378">Hydrolase</keyword>
<reference evidence="1 2" key="1">
    <citation type="submission" date="2017-03" db="EMBL/GenBank/DDBJ databases">
        <authorList>
            <person name="Afonso C.L."/>
            <person name="Miller P.J."/>
            <person name="Scott M.A."/>
            <person name="Spackman E."/>
            <person name="Goraichik I."/>
            <person name="Dimitrov K.M."/>
            <person name="Suarez D.L."/>
            <person name="Swayne D.E."/>
        </authorList>
    </citation>
    <scope>NUCLEOTIDE SEQUENCE [LARGE SCALE GENOMIC DNA]</scope>
    <source>
        <strain evidence="1">Genome sequencing of Nitrospira japonica strain NJ11</strain>
    </source>
</reference>
<protein>
    <submittedName>
        <fullName evidence="1">Proline iminopeptidase</fullName>
        <ecNumber evidence="1">3.4.11.5</ecNumber>
    </submittedName>
</protein>